<reference evidence="10 11" key="2">
    <citation type="submission" date="2018-11" db="EMBL/GenBank/DDBJ databases">
        <authorList>
            <consortium name="Pathogen Informatics"/>
        </authorList>
    </citation>
    <scope>NUCLEOTIDE SEQUENCE [LARGE SCALE GENOMIC DNA]</scope>
</reference>
<dbReference type="WBParaSite" id="NBR_0001838101-mRNA-1">
    <property type="protein sequence ID" value="NBR_0001838101-mRNA-1"/>
    <property type="gene ID" value="NBR_0001838101"/>
</dbReference>
<dbReference type="InterPro" id="IPR027417">
    <property type="entry name" value="P-loop_NTPase"/>
</dbReference>
<evidence type="ECO:0000313" key="12">
    <source>
        <dbReference type="WBParaSite" id="NBR_0001838101-mRNA-1"/>
    </source>
</evidence>
<dbReference type="Pfam" id="PF00270">
    <property type="entry name" value="DEAD"/>
    <property type="match status" value="1"/>
</dbReference>
<organism evidence="12">
    <name type="scientific">Nippostrongylus brasiliensis</name>
    <name type="common">Rat hookworm</name>
    <dbReference type="NCBI Taxonomy" id="27835"/>
    <lineage>
        <taxon>Eukaryota</taxon>
        <taxon>Metazoa</taxon>
        <taxon>Ecdysozoa</taxon>
        <taxon>Nematoda</taxon>
        <taxon>Chromadorea</taxon>
        <taxon>Rhabditida</taxon>
        <taxon>Rhabditina</taxon>
        <taxon>Rhabditomorpha</taxon>
        <taxon>Strongyloidea</taxon>
        <taxon>Heligmosomidae</taxon>
        <taxon>Nippostrongylus</taxon>
    </lineage>
</organism>
<keyword evidence="4" id="KW-0378">Hydrolase</keyword>
<evidence type="ECO:0000256" key="4">
    <source>
        <dbReference type="ARBA" id="ARBA00022801"/>
    </source>
</evidence>
<keyword evidence="11" id="KW-1185">Reference proteome</keyword>
<dbReference type="STRING" id="27835.A0A158R3I5"/>
<dbReference type="PROSITE" id="PS51192">
    <property type="entry name" value="HELICASE_ATP_BIND_1"/>
    <property type="match status" value="1"/>
</dbReference>
<dbReference type="PANTHER" id="PTHR22655">
    <property type="entry name" value="ATP-DEPENDENT RNA HELICASE TDRD12-RELATED"/>
    <property type="match status" value="1"/>
</dbReference>
<dbReference type="AlphaFoldDB" id="A0A158R3I5"/>
<proteinExistence type="predicted"/>
<keyword evidence="2" id="KW-0677">Repeat</keyword>
<dbReference type="GO" id="GO:0016787">
    <property type="term" value="F:hydrolase activity"/>
    <property type="evidence" value="ECO:0007669"/>
    <property type="project" value="UniProtKB-KW"/>
</dbReference>
<dbReference type="GO" id="GO:0005524">
    <property type="term" value="F:ATP binding"/>
    <property type="evidence" value="ECO:0007669"/>
    <property type="project" value="UniProtKB-KW"/>
</dbReference>
<dbReference type="InterPro" id="IPR011545">
    <property type="entry name" value="DEAD/DEAH_box_helicase_dom"/>
</dbReference>
<dbReference type="GO" id="GO:0003676">
    <property type="term" value="F:nucleic acid binding"/>
    <property type="evidence" value="ECO:0007669"/>
    <property type="project" value="InterPro"/>
</dbReference>
<evidence type="ECO:0000256" key="2">
    <source>
        <dbReference type="ARBA" id="ARBA00022737"/>
    </source>
</evidence>
<keyword evidence="6" id="KW-0067">ATP-binding</keyword>
<dbReference type="GO" id="GO:0042078">
    <property type="term" value="P:germ-line stem cell division"/>
    <property type="evidence" value="ECO:0007669"/>
    <property type="project" value="TreeGrafter"/>
</dbReference>
<evidence type="ECO:0000313" key="10">
    <source>
        <dbReference type="EMBL" id="VDL82107.1"/>
    </source>
</evidence>
<gene>
    <name evidence="10" type="ORF">NBR_LOCUS18382</name>
</gene>
<dbReference type="InterPro" id="IPR014001">
    <property type="entry name" value="Helicase_ATP-bd"/>
</dbReference>
<sequence>MAEERTTLERTELASCQEGHFSRTLRLKVLPTCAFICQDSTIRFQERANREYDYVAERKERKDMMDESDNEEGGTPSEQQDVRFKYLPENFKVSSNLDFLQPGVAKNLTLDPRHYIHTLRRIQQYMIPLVLNEFTFVVVGPQGLGKTTGYMLPLVNKLVELREIENRGRRGPLAIVVTHTENKIRHIRELCNRYSHGTSLNKCYPTKEDLQSSLSSSNAVFDFVCASASTLVDTIHKLQMPLNRLKFLIIEEFHLCTKDSEFMRQLNVIKEILRKRESQPTIVFVAVSTSEEKMFDVRFMLEFANTKVARLVAPPMMEDISVAVLPVILLPCGKL</sequence>
<dbReference type="Proteomes" id="UP000271162">
    <property type="component" value="Unassembled WGS sequence"/>
</dbReference>
<evidence type="ECO:0000259" key="9">
    <source>
        <dbReference type="PROSITE" id="PS51192"/>
    </source>
</evidence>
<dbReference type="EC" id="3.6.4.13" evidence="1"/>
<dbReference type="GO" id="GO:0003724">
    <property type="term" value="F:RNA helicase activity"/>
    <property type="evidence" value="ECO:0007669"/>
    <property type="project" value="UniProtKB-EC"/>
</dbReference>
<dbReference type="PANTHER" id="PTHR22655:SF2">
    <property type="entry name" value="ATP-DEPENDENT RNA HELICASE TDRD12-RELATED"/>
    <property type="match status" value="1"/>
</dbReference>
<keyword evidence="5" id="KW-0347">Helicase</keyword>
<evidence type="ECO:0000256" key="7">
    <source>
        <dbReference type="ARBA" id="ARBA00047984"/>
    </source>
</evidence>
<keyword evidence="3" id="KW-0547">Nucleotide-binding</keyword>
<accession>A0A158R3I5</accession>
<evidence type="ECO:0000256" key="6">
    <source>
        <dbReference type="ARBA" id="ARBA00022840"/>
    </source>
</evidence>
<comment type="catalytic activity">
    <reaction evidence="7">
        <text>ATP + H2O = ADP + phosphate + H(+)</text>
        <dbReference type="Rhea" id="RHEA:13065"/>
        <dbReference type="ChEBI" id="CHEBI:15377"/>
        <dbReference type="ChEBI" id="CHEBI:15378"/>
        <dbReference type="ChEBI" id="CHEBI:30616"/>
        <dbReference type="ChEBI" id="CHEBI:43474"/>
        <dbReference type="ChEBI" id="CHEBI:456216"/>
        <dbReference type="EC" id="3.6.4.13"/>
    </reaction>
</comment>
<dbReference type="SUPFAM" id="SSF52540">
    <property type="entry name" value="P-loop containing nucleoside triphosphate hydrolases"/>
    <property type="match status" value="1"/>
</dbReference>
<reference evidence="12" key="1">
    <citation type="submission" date="2016-04" db="UniProtKB">
        <authorList>
            <consortium name="WormBaseParasite"/>
        </authorList>
    </citation>
    <scope>IDENTIFICATION</scope>
</reference>
<protein>
    <recommendedName>
        <fullName evidence="1">RNA helicase</fullName>
        <ecNumber evidence="1">3.6.4.13</ecNumber>
    </recommendedName>
</protein>
<dbReference type="Gene3D" id="3.40.50.300">
    <property type="entry name" value="P-loop containing nucleotide triphosphate hydrolases"/>
    <property type="match status" value="1"/>
</dbReference>
<name>A0A158R3I5_NIPBR</name>
<dbReference type="SMART" id="SM00487">
    <property type="entry name" value="DEXDc"/>
    <property type="match status" value="1"/>
</dbReference>
<dbReference type="EMBL" id="UYSL01023369">
    <property type="protein sequence ID" value="VDL82107.1"/>
    <property type="molecule type" value="Genomic_DNA"/>
</dbReference>
<evidence type="ECO:0000313" key="11">
    <source>
        <dbReference type="Proteomes" id="UP000271162"/>
    </source>
</evidence>
<evidence type="ECO:0000256" key="3">
    <source>
        <dbReference type="ARBA" id="ARBA00022741"/>
    </source>
</evidence>
<evidence type="ECO:0000256" key="8">
    <source>
        <dbReference type="SAM" id="MobiDB-lite"/>
    </source>
</evidence>
<feature type="region of interest" description="Disordered" evidence="8">
    <location>
        <begin position="59"/>
        <end position="81"/>
    </location>
</feature>
<feature type="domain" description="Helicase ATP-binding" evidence="9">
    <location>
        <begin position="127"/>
        <end position="306"/>
    </location>
</feature>
<evidence type="ECO:0000256" key="1">
    <source>
        <dbReference type="ARBA" id="ARBA00012552"/>
    </source>
</evidence>
<evidence type="ECO:0000256" key="5">
    <source>
        <dbReference type="ARBA" id="ARBA00022806"/>
    </source>
</evidence>